<dbReference type="EMBL" id="CP060723">
    <property type="protein sequence ID" value="QNN44280.1"/>
    <property type="molecule type" value="Genomic_DNA"/>
</dbReference>
<reference evidence="2 3" key="1">
    <citation type="submission" date="2020-08" db="EMBL/GenBank/DDBJ databases">
        <title>Genome sequence of Pedobacter roseus KACC 11594T.</title>
        <authorList>
            <person name="Hyun D.-W."/>
            <person name="Bae J.-W."/>
        </authorList>
    </citation>
    <scope>NUCLEOTIDE SEQUENCE [LARGE SCALE GENOMIC DNA]</scope>
    <source>
        <strain evidence="2 3">KACC 11594</strain>
    </source>
</reference>
<feature type="domain" description="Glucosamine inositolphosphorylceramide transferase 1 N-terminal" evidence="1">
    <location>
        <begin position="43"/>
        <end position="243"/>
    </location>
</feature>
<dbReference type="Pfam" id="PF24793">
    <property type="entry name" value="GINT1_N"/>
    <property type="match status" value="1"/>
</dbReference>
<dbReference type="Proteomes" id="UP000515806">
    <property type="component" value="Chromosome"/>
</dbReference>
<keyword evidence="3" id="KW-1185">Reference proteome</keyword>
<organism evidence="2 3">
    <name type="scientific">Pedobacter roseus</name>
    <dbReference type="NCBI Taxonomy" id="336820"/>
    <lineage>
        <taxon>Bacteria</taxon>
        <taxon>Pseudomonadati</taxon>
        <taxon>Bacteroidota</taxon>
        <taxon>Sphingobacteriia</taxon>
        <taxon>Sphingobacteriales</taxon>
        <taxon>Sphingobacteriaceae</taxon>
        <taxon>Pedobacter</taxon>
    </lineage>
</organism>
<name>A0A7G9QLQ5_9SPHI</name>
<protein>
    <recommendedName>
        <fullName evidence="1">Glucosamine inositolphosphorylceramide transferase 1 N-terminal domain-containing protein</fullName>
    </recommendedName>
</protein>
<dbReference type="AlphaFoldDB" id="A0A7G9QLQ5"/>
<accession>A0A7G9QLQ5</accession>
<dbReference type="SUPFAM" id="SSF75005">
    <property type="entry name" value="Arabinanase/levansucrase/invertase"/>
    <property type="match status" value="1"/>
</dbReference>
<sequence length="295" mass="34071">MRKYLNKLFYSDKWNIGYVSQSAECFIEQKGLSEKVTWLNEVNADYSADPFAILHQSKVYIYYEELKTILGRGKINVISGFDFSTKKRVKGFEPYDIHLSYPYIFTDKETIYCIPETATAEEVALYQVNPQQMNKLTKLRLLVKGKRFVDSSIVFHEGRFWLFTSVSGMPNVFYIYHAATLEDEFVPHQKNPIATDNKNFRSAGNLFVVGNKLYRPTQNMEITYGGSVMINQITALSPDQFESEDLFEVKPKAPYDKGLHNISLLADTIVFDGKRRYFSPTVVFNKVIKKIMNSL</sequence>
<evidence type="ECO:0000313" key="3">
    <source>
        <dbReference type="Proteomes" id="UP000515806"/>
    </source>
</evidence>
<dbReference type="InterPro" id="IPR056442">
    <property type="entry name" value="GINT1_N"/>
</dbReference>
<evidence type="ECO:0000313" key="2">
    <source>
        <dbReference type="EMBL" id="QNN44280.1"/>
    </source>
</evidence>
<evidence type="ECO:0000259" key="1">
    <source>
        <dbReference type="Pfam" id="PF24793"/>
    </source>
</evidence>
<gene>
    <name evidence="2" type="ORF">H9L23_09490</name>
</gene>
<dbReference type="KEGG" id="proe:H9L23_09490"/>
<proteinExistence type="predicted"/>
<dbReference type="RefSeq" id="WP_187594725.1">
    <property type="nucleotide sequence ID" value="NZ_CP060723.1"/>
</dbReference>
<dbReference type="InterPro" id="IPR023296">
    <property type="entry name" value="Glyco_hydro_beta-prop_sf"/>
</dbReference>